<evidence type="ECO:0000256" key="1">
    <source>
        <dbReference type="SAM" id="MobiDB-lite"/>
    </source>
</evidence>
<accession>A0A9D3YX87</accession>
<evidence type="ECO:0000313" key="2">
    <source>
        <dbReference type="EMBL" id="KAH3706991.1"/>
    </source>
</evidence>
<dbReference type="EMBL" id="JAIWYP010000014">
    <property type="protein sequence ID" value="KAH3706991.1"/>
    <property type="molecule type" value="Genomic_DNA"/>
</dbReference>
<sequence>MDPDYDPGNNDHRHASNDGDDRPTPARRTTATTPRRTTTATMPATMSTTTPLRTTAAMPATIKTTTPAKTTTATTPATMTTTTTPARTTTTIMPPMTMMLSPTHVSARSDAIPGCLMSTINQLINNDRIVLCELERSRRQQEVQTRTGHETISEVGELRSKIDTMLGNLAQLSELIRPTPTEHSVVRDQ</sequence>
<keyword evidence="3" id="KW-1185">Reference proteome</keyword>
<dbReference type="Proteomes" id="UP000828390">
    <property type="component" value="Unassembled WGS sequence"/>
</dbReference>
<evidence type="ECO:0000313" key="3">
    <source>
        <dbReference type="Proteomes" id="UP000828390"/>
    </source>
</evidence>
<feature type="compositionally biased region" description="Basic and acidic residues" evidence="1">
    <location>
        <begin position="9"/>
        <end position="24"/>
    </location>
</feature>
<proteinExistence type="predicted"/>
<feature type="region of interest" description="Disordered" evidence="1">
    <location>
        <begin position="1"/>
        <end position="43"/>
    </location>
</feature>
<protein>
    <submittedName>
        <fullName evidence="2">Uncharacterized protein</fullName>
    </submittedName>
</protein>
<reference evidence="2" key="2">
    <citation type="submission" date="2020-11" db="EMBL/GenBank/DDBJ databases">
        <authorList>
            <person name="McCartney M.A."/>
            <person name="Auch B."/>
            <person name="Kono T."/>
            <person name="Mallez S."/>
            <person name="Becker A."/>
            <person name="Gohl D.M."/>
            <person name="Silverstein K.A.T."/>
            <person name="Koren S."/>
            <person name="Bechman K.B."/>
            <person name="Herman A."/>
            <person name="Abrahante J.E."/>
            <person name="Garbe J."/>
        </authorList>
    </citation>
    <scope>NUCLEOTIDE SEQUENCE</scope>
    <source>
        <strain evidence="2">Duluth1</strain>
        <tissue evidence="2">Whole animal</tissue>
    </source>
</reference>
<name>A0A9D3YX87_DREPO</name>
<gene>
    <name evidence="2" type="ORF">DPMN_066382</name>
</gene>
<feature type="compositionally biased region" description="Low complexity" evidence="1">
    <location>
        <begin position="26"/>
        <end position="43"/>
    </location>
</feature>
<reference evidence="2" key="1">
    <citation type="journal article" date="2019" name="bioRxiv">
        <title>The Genome of the Zebra Mussel, Dreissena polymorpha: A Resource for Invasive Species Research.</title>
        <authorList>
            <person name="McCartney M.A."/>
            <person name="Auch B."/>
            <person name="Kono T."/>
            <person name="Mallez S."/>
            <person name="Zhang Y."/>
            <person name="Obille A."/>
            <person name="Becker A."/>
            <person name="Abrahante J.E."/>
            <person name="Garbe J."/>
            <person name="Badalamenti J.P."/>
            <person name="Herman A."/>
            <person name="Mangelson H."/>
            <person name="Liachko I."/>
            <person name="Sullivan S."/>
            <person name="Sone E.D."/>
            <person name="Koren S."/>
            <person name="Silverstein K.A.T."/>
            <person name="Beckman K.B."/>
            <person name="Gohl D.M."/>
        </authorList>
    </citation>
    <scope>NUCLEOTIDE SEQUENCE</scope>
    <source>
        <strain evidence="2">Duluth1</strain>
        <tissue evidence="2">Whole animal</tissue>
    </source>
</reference>
<comment type="caution">
    <text evidence="2">The sequence shown here is derived from an EMBL/GenBank/DDBJ whole genome shotgun (WGS) entry which is preliminary data.</text>
</comment>
<organism evidence="2 3">
    <name type="scientific">Dreissena polymorpha</name>
    <name type="common">Zebra mussel</name>
    <name type="synonym">Mytilus polymorpha</name>
    <dbReference type="NCBI Taxonomy" id="45954"/>
    <lineage>
        <taxon>Eukaryota</taxon>
        <taxon>Metazoa</taxon>
        <taxon>Spiralia</taxon>
        <taxon>Lophotrochozoa</taxon>
        <taxon>Mollusca</taxon>
        <taxon>Bivalvia</taxon>
        <taxon>Autobranchia</taxon>
        <taxon>Heteroconchia</taxon>
        <taxon>Euheterodonta</taxon>
        <taxon>Imparidentia</taxon>
        <taxon>Neoheterodontei</taxon>
        <taxon>Myida</taxon>
        <taxon>Dreissenoidea</taxon>
        <taxon>Dreissenidae</taxon>
        <taxon>Dreissena</taxon>
    </lineage>
</organism>
<dbReference type="AlphaFoldDB" id="A0A9D3YX87"/>